<reference evidence="2" key="2">
    <citation type="submission" date="2022-01" db="EMBL/GenBank/DDBJ databases">
        <authorList>
            <person name="Yamashiro T."/>
            <person name="Shiraishi A."/>
            <person name="Satake H."/>
            <person name="Nakayama K."/>
        </authorList>
    </citation>
    <scope>NUCLEOTIDE SEQUENCE</scope>
</reference>
<reference evidence="2" key="1">
    <citation type="journal article" date="2022" name="Int. J. Mol. Sci.">
        <title>Draft Genome of Tanacetum Coccineum: Genomic Comparison of Closely Related Tanacetum-Family Plants.</title>
        <authorList>
            <person name="Yamashiro T."/>
            <person name="Shiraishi A."/>
            <person name="Nakayama K."/>
            <person name="Satake H."/>
        </authorList>
    </citation>
    <scope>NUCLEOTIDE SEQUENCE</scope>
</reference>
<feature type="region of interest" description="Disordered" evidence="1">
    <location>
        <begin position="449"/>
        <end position="468"/>
    </location>
</feature>
<evidence type="ECO:0000313" key="3">
    <source>
        <dbReference type="Proteomes" id="UP001151760"/>
    </source>
</evidence>
<feature type="region of interest" description="Disordered" evidence="1">
    <location>
        <begin position="527"/>
        <end position="552"/>
    </location>
</feature>
<proteinExistence type="predicted"/>
<feature type="compositionally biased region" description="Polar residues" evidence="1">
    <location>
        <begin position="303"/>
        <end position="323"/>
    </location>
</feature>
<keyword evidence="3" id="KW-1185">Reference proteome</keyword>
<gene>
    <name evidence="2" type="ORF">Tco_0891049</name>
</gene>
<feature type="region of interest" description="Disordered" evidence="1">
    <location>
        <begin position="285"/>
        <end position="323"/>
    </location>
</feature>
<name>A0ABQ5C3Z0_9ASTR</name>
<dbReference type="Pfam" id="PF03004">
    <property type="entry name" value="Transposase_24"/>
    <property type="match status" value="1"/>
</dbReference>
<evidence type="ECO:0000313" key="2">
    <source>
        <dbReference type="EMBL" id="GJT21112.1"/>
    </source>
</evidence>
<comment type="caution">
    <text evidence="2">The sequence shown here is derived from an EMBL/GenBank/DDBJ whole genome shotgun (WGS) entry which is preliminary data.</text>
</comment>
<dbReference type="Proteomes" id="UP001151760">
    <property type="component" value="Unassembled WGS sequence"/>
</dbReference>
<organism evidence="2 3">
    <name type="scientific">Tanacetum coccineum</name>
    <dbReference type="NCBI Taxonomy" id="301880"/>
    <lineage>
        <taxon>Eukaryota</taxon>
        <taxon>Viridiplantae</taxon>
        <taxon>Streptophyta</taxon>
        <taxon>Embryophyta</taxon>
        <taxon>Tracheophyta</taxon>
        <taxon>Spermatophyta</taxon>
        <taxon>Magnoliopsida</taxon>
        <taxon>eudicotyledons</taxon>
        <taxon>Gunneridae</taxon>
        <taxon>Pentapetalae</taxon>
        <taxon>asterids</taxon>
        <taxon>campanulids</taxon>
        <taxon>Asterales</taxon>
        <taxon>Asteraceae</taxon>
        <taxon>Asteroideae</taxon>
        <taxon>Anthemideae</taxon>
        <taxon>Anthemidinae</taxon>
        <taxon>Tanacetum</taxon>
    </lineage>
</organism>
<feature type="compositionally biased region" description="Low complexity" evidence="1">
    <location>
        <begin position="457"/>
        <end position="468"/>
    </location>
</feature>
<protein>
    <submittedName>
        <fullName evidence="2">PDR ABC-type transporter family protein</fullName>
    </submittedName>
</protein>
<sequence>MGCVGASWTQKGIGLIKDDIQSGDYDFVFKGQGNGTSRCSARCDKNMMKVKGFMWCMQKAMAHSHVLERVVKRYGRACWIGIGPLGLQLGPAEGTEDTKLLREKFEAIGRRRERFSIHNIVEFIPYQQIGKDGSNMEDDGEFCEEENERKKCRWWMLKMSNSESDKVQMEGSSVLGSRLSEKLDHSPIKKRRIAKPEASWPPVASLTVFNLRQSGDADTKVEKEKVVNECKKTSEDEDTSKRALVDRHVCSDAMKSREALATVKLEPNSVTLPDMFAKETDSYMVRQRQRRRAGVSRTRASEGESNSIQNGSTINCDTNETSPANVTDYVTDNLRNPSLQEGRKPVWVSKGLLQRYSKKELMRQGTLGQKGLNLQKLLLWRIKKHFVWDLEIETNAREAWDSKASSRYTDFLRDIRDKNVKLVCMSDDAWRNFTSYWGTPKYKEIQENDTQNRLKGKGSSTHTGGSISFREHAKNLDNVLHLRKEREENPASAISVDETKLYIAATSDAKKRNLRFNITLPDYDYDSENGNGGDARQGPNTSHSGAAVRRDEDDLDSRMIGIRTSFVDPRYGELSWHPANFHGPPGYDVLVFKSSWLLVKLRHIYAISSYWIRCIGRQNSRLHDFFV</sequence>
<dbReference type="InterPro" id="IPR004252">
    <property type="entry name" value="Probable_transposase_24"/>
</dbReference>
<accession>A0ABQ5C3Z0</accession>
<dbReference type="EMBL" id="BQNB010013862">
    <property type="protein sequence ID" value="GJT21112.1"/>
    <property type="molecule type" value="Genomic_DNA"/>
</dbReference>
<evidence type="ECO:0000256" key="1">
    <source>
        <dbReference type="SAM" id="MobiDB-lite"/>
    </source>
</evidence>